<comment type="caution">
    <text evidence="1">The sequence shown here is derived from an EMBL/GenBank/DDBJ whole genome shotgun (WGS) entry which is preliminary data.</text>
</comment>
<sequence>MRLPTALLGALLAGRAPQNNDGRPPPQPVRIDPIPDIQITNFRAGAVILSHRFYVNFNITFPPNTPLESTPLTTYCHTIGTSLTETIGEVHPLWCNRNTDSPPTPQDVFWSLDFNVEQETFPNKTVKTPLNAELLLYRVISNETRMEGRALLSREDMPMVGESYPRQIYQGPGNFSVKGRRVSGGRGFIPGDGDGDDA</sequence>
<evidence type="ECO:0000313" key="1">
    <source>
        <dbReference type="EMBL" id="KAK4648260.1"/>
    </source>
</evidence>
<name>A0ABR0FYE7_9PEZI</name>
<evidence type="ECO:0000313" key="2">
    <source>
        <dbReference type="Proteomes" id="UP001322138"/>
    </source>
</evidence>
<dbReference type="RefSeq" id="XP_062737236.1">
    <property type="nucleotide sequence ID" value="XM_062874128.1"/>
</dbReference>
<dbReference type="EMBL" id="JAFFGZ010000001">
    <property type="protein sequence ID" value="KAK4648260.1"/>
    <property type="molecule type" value="Genomic_DNA"/>
</dbReference>
<dbReference type="GeneID" id="87893610"/>
<organism evidence="1 2">
    <name type="scientific">Podospora bellae-mahoneyi</name>
    <dbReference type="NCBI Taxonomy" id="2093777"/>
    <lineage>
        <taxon>Eukaryota</taxon>
        <taxon>Fungi</taxon>
        <taxon>Dikarya</taxon>
        <taxon>Ascomycota</taxon>
        <taxon>Pezizomycotina</taxon>
        <taxon>Sordariomycetes</taxon>
        <taxon>Sordariomycetidae</taxon>
        <taxon>Sordariales</taxon>
        <taxon>Podosporaceae</taxon>
        <taxon>Podospora</taxon>
    </lineage>
</organism>
<reference evidence="1 2" key="1">
    <citation type="journal article" date="2023" name="bioRxiv">
        <title>High-quality genome assemblies of four members of thePodospora anserinaspecies complex.</title>
        <authorList>
            <person name="Ament-Velasquez S.L."/>
            <person name="Vogan A.A."/>
            <person name="Wallerman O."/>
            <person name="Hartmann F."/>
            <person name="Gautier V."/>
            <person name="Silar P."/>
            <person name="Giraud T."/>
            <person name="Johannesson H."/>
        </authorList>
    </citation>
    <scope>NUCLEOTIDE SEQUENCE [LARGE SCALE GENOMIC DNA]</scope>
    <source>
        <strain evidence="1 2">CBS 112042</strain>
    </source>
</reference>
<gene>
    <name evidence="1" type="ORF">QC761_108460</name>
</gene>
<proteinExistence type="predicted"/>
<accession>A0ABR0FYE7</accession>
<protein>
    <submittedName>
        <fullName evidence="1">Uncharacterized protein</fullName>
    </submittedName>
</protein>
<dbReference type="Proteomes" id="UP001322138">
    <property type="component" value="Unassembled WGS sequence"/>
</dbReference>
<keyword evidence="2" id="KW-1185">Reference proteome</keyword>